<proteinExistence type="predicted"/>
<name>A0ACC5U9A5_9FLAO</name>
<keyword evidence="2" id="KW-1185">Reference proteome</keyword>
<evidence type="ECO:0000313" key="1">
    <source>
        <dbReference type="EMBL" id="MBU2950886.1"/>
    </source>
</evidence>
<dbReference type="EMBL" id="JAHKPD010000013">
    <property type="protein sequence ID" value="MBU2950886.1"/>
    <property type="molecule type" value="Genomic_DNA"/>
</dbReference>
<comment type="caution">
    <text evidence="1">The sequence shown here is derived from an EMBL/GenBank/DDBJ whole genome shotgun (WGS) entry which is preliminary data.</text>
</comment>
<reference evidence="1" key="1">
    <citation type="submission" date="2021-05" db="EMBL/GenBank/DDBJ databases">
        <title>Draft genomes of bacteria isolated from model marine particles.</title>
        <authorList>
            <person name="Datta M.S."/>
            <person name="Schwartzman J.A."/>
            <person name="Enke T.N."/>
            <person name="Saavedra J."/>
            <person name="Cermak N."/>
            <person name="Cordero O.X."/>
        </authorList>
    </citation>
    <scope>NUCLEOTIDE SEQUENCE</scope>
    <source>
        <strain evidence="1">I2M19</strain>
    </source>
</reference>
<accession>A0ACC5U9A5</accession>
<gene>
    <name evidence="1" type="ORF">KO493_09265</name>
</gene>
<organism evidence="1 2">
    <name type="scientific">Pseudotamlana agarivorans</name>
    <dbReference type="NCBI Taxonomy" id="481183"/>
    <lineage>
        <taxon>Bacteria</taxon>
        <taxon>Pseudomonadati</taxon>
        <taxon>Bacteroidota</taxon>
        <taxon>Flavobacteriia</taxon>
        <taxon>Flavobacteriales</taxon>
        <taxon>Flavobacteriaceae</taxon>
        <taxon>Pseudotamlana</taxon>
    </lineage>
</organism>
<dbReference type="Proteomes" id="UP001647509">
    <property type="component" value="Unassembled WGS sequence"/>
</dbReference>
<sequence>MNKIISKYIHLKSILGIIVFSFCTTFFGQNKEAPLTKLLDATVFETPKLYWKPELDQGNIKALFYETLDYKGKPTRAFAYMGIPESETPVPAMVLVHGGGGRAFYEWVKIWNDRGYAAIAMSLEGHVHDDKGAGKFVHEFSGPQRVGRFDDIELPLKEQWMYHAVSDILLGHSLLAAQPEVDASRIGITGISWGGILSSLVSGVDNRLQCAIPVYGAGFLYESKGHFGDEGDNSSEVIEKKKFWDPARQFSKAKVPTLWVNGDSDAHFSLNITSHSFDVTKDHAFMSIHHGMKHGHPPGWRPNEVPEIYAFADYILKGKSPGLGRITKQPSEGKSVVKYASEVPVLKATLYYQKEPLTYTKLEGEKHPHSGTWFSKPLKLHAKDKSVVVELPKDCKTYYVNLEDERGFIISTQLIEL</sequence>
<protein>
    <submittedName>
        <fullName evidence="1">Prolyl oligopeptidase family serine peptidase</fullName>
    </submittedName>
</protein>
<evidence type="ECO:0000313" key="2">
    <source>
        <dbReference type="Proteomes" id="UP001647509"/>
    </source>
</evidence>